<keyword evidence="1" id="KW-0812">Transmembrane</keyword>
<dbReference type="Proteomes" id="UP001596055">
    <property type="component" value="Unassembled WGS sequence"/>
</dbReference>
<reference evidence="3" key="1">
    <citation type="journal article" date="2019" name="Int. J. Syst. Evol. Microbiol.">
        <title>The Global Catalogue of Microorganisms (GCM) 10K type strain sequencing project: providing services to taxonomists for standard genome sequencing and annotation.</title>
        <authorList>
            <consortium name="The Broad Institute Genomics Platform"/>
            <consortium name="The Broad Institute Genome Sequencing Center for Infectious Disease"/>
            <person name="Wu L."/>
            <person name="Ma J."/>
        </authorList>
    </citation>
    <scope>NUCLEOTIDE SEQUENCE [LARGE SCALE GENOMIC DNA]</scope>
    <source>
        <strain evidence="3">CGMCC 4.1799</strain>
    </source>
</reference>
<evidence type="ECO:0000313" key="3">
    <source>
        <dbReference type="Proteomes" id="UP001596055"/>
    </source>
</evidence>
<accession>A0ABW0RNQ0</accession>
<evidence type="ECO:0000256" key="1">
    <source>
        <dbReference type="SAM" id="Phobius"/>
    </source>
</evidence>
<comment type="caution">
    <text evidence="2">The sequence shown here is derived from an EMBL/GenBank/DDBJ whole genome shotgun (WGS) entry which is preliminary data.</text>
</comment>
<evidence type="ECO:0008006" key="4">
    <source>
        <dbReference type="Google" id="ProtNLM"/>
    </source>
</evidence>
<proteinExistence type="predicted"/>
<name>A0ABW0RNQ0_9GAMM</name>
<evidence type="ECO:0000313" key="2">
    <source>
        <dbReference type="EMBL" id="MFC5546449.1"/>
    </source>
</evidence>
<sequence>MMGDSTFGMTLFAGHGFWPLLIAVFIVVPVWRICQRAGFSGWLSLLTLVPLVNLGLLYFLAFAEWPIDKRTDPSN</sequence>
<keyword evidence="1" id="KW-0472">Membrane</keyword>
<feature type="transmembrane region" description="Helical" evidence="1">
    <location>
        <begin position="43"/>
        <end position="63"/>
    </location>
</feature>
<keyword evidence="1" id="KW-1133">Transmembrane helix</keyword>
<feature type="transmembrane region" description="Helical" evidence="1">
    <location>
        <begin position="12"/>
        <end position="31"/>
    </location>
</feature>
<keyword evidence="3" id="KW-1185">Reference proteome</keyword>
<organism evidence="2 3">
    <name type="scientific">Marinobacter koreensis</name>
    <dbReference type="NCBI Taxonomy" id="335974"/>
    <lineage>
        <taxon>Bacteria</taxon>
        <taxon>Pseudomonadati</taxon>
        <taxon>Pseudomonadota</taxon>
        <taxon>Gammaproteobacteria</taxon>
        <taxon>Pseudomonadales</taxon>
        <taxon>Marinobacteraceae</taxon>
        <taxon>Marinobacter</taxon>
    </lineage>
</organism>
<dbReference type="EMBL" id="JBHSNL010000006">
    <property type="protein sequence ID" value="MFC5546449.1"/>
    <property type="molecule type" value="Genomic_DNA"/>
</dbReference>
<dbReference type="RefSeq" id="WP_008940191.1">
    <property type="nucleotide sequence ID" value="NZ_JAKZAJ010000004.1"/>
</dbReference>
<gene>
    <name evidence="2" type="ORF">ACFPQA_15405</name>
</gene>
<protein>
    <recommendedName>
        <fullName evidence="4">DUF805 domain-containing protein</fullName>
    </recommendedName>
</protein>